<dbReference type="Proteomes" id="UP000037600">
    <property type="component" value="Unassembled WGS sequence"/>
</dbReference>
<dbReference type="PANTHER" id="PTHR39594">
    <property type="entry name" value="PROTEIN YCHQ"/>
    <property type="match status" value="1"/>
</dbReference>
<keyword evidence="1" id="KW-1133">Transmembrane helix</keyword>
<sequence length="126" mass="14315">MGYLALKHSHMLFVGLSVLFFSLRLFWHFKGSNLLQAKLVKILPHVVDTFLLLTAFALMLTTSQYPFELPWLTEKLFSVISYIAFGILTFKIAKNIPQRIIFSLLTYASLAITVHLAISKQALILS</sequence>
<dbReference type="PANTHER" id="PTHR39594:SF1">
    <property type="entry name" value="PROTEIN YCHQ"/>
    <property type="match status" value="1"/>
</dbReference>
<keyword evidence="1" id="KW-0812">Transmembrane</keyword>
<dbReference type="OrthoDB" id="5588650at2"/>
<dbReference type="PIRSF" id="PIRSF005610">
    <property type="entry name" value="SirB"/>
    <property type="match status" value="1"/>
</dbReference>
<name>A0A0J8JM11_9ALTE</name>
<accession>A0A0J8JM11</accession>
<feature type="transmembrane region" description="Helical" evidence="1">
    <location>
        <begin position="76"/>
        <end position="93"/>
    </location>
</feature>
<dbReference type="InterPro" id="IPR007360">
    <property type="entry name" value="SirB"/>
</dbReference>
<evidence type="ECO:0008006" key="4">
    <source>
        <dbReference type="Google" id="ProtNLM"/>
    </source>
</evidence>
<dbReference type="EMBL" id="LAZL01000010">
    <property type="protein sequence ID" value="KMT65611.1"/>
    <property type="molecule type" value="Genomic_DNA"/>
</dbReference>
<dbReference type="GO" id="GO:0005886">
    <property type="term" value="C:plasma membrane"/>
    <property type="evidence" value="ECO:0007669"/>
    <property type="project" value="TreeGrafter"/>
</dbReference>
<organism evidence="2 3">
    <name type="scientific">Catenovulum maritimum</name>
    <dbReference type="NCBI Taxonomy" id="1513271"/>
    <lineage>
        <taxon>Bacteria</taxon>
        <taxon>Pseudomonadati</taxon>
        <taxon>Pseudomonadota</taxon>
        <taxon>Gammaproteobacteria</taxon>
        <taxon>Alteromonadales</taxon>
        <taxon>Alteromonadaceae</taxon>
        <taxon>Catenovulum</taxon>
    </lineage>
</organism>
<dbReference type="STRING" id="1513271.XM47_07895"/>
<feature type="transmembrane region" description="Helical" evidence="1">
    <location>
        <begin position="6"/>
        <end position="27"/>
    </location>
</feature>
<keyword evidence="1" id="KW-0472">Membrane</keyword>
<comment type="caution">
    <text evidence="2">The sequence shown here is derived from an EMBL/GenBank/DDBJ whole genome shotgun (WGS) entry which is preliminary data.</text>
</comment>
<reference evidence="2 3" key="1">
    <citation type="submission" date="2015-04" db="EMBL/GenBank/DDBJ databases">
        <title>Draft Genome Sequence of the Novel Agar-Digesting Marine Bacterium Q1.</title>
        <authorList>
            <person name="Li Y."/>
            <person name="Li D."/>
            <person name="Chen G."/>
            <person name="Du Z."/>
        </authorList>
    </citation>
    <scope>NUCLEOTIDE SEQUENCE [LARGE SCALE GENOMIC DNA]</scope>
    <source>
        <strain evidence="2 3">Q1</strain>
    </source>
</reference>
<feature type="transmembrane region" description="Helical" evidence="1">
    <location>
        <begin position="100"/>
        <end position="118"/>
    </location>
</feature>
<keyword evidence="3" id="KW-1185">Reference proteome</keyword>
<evidence type="ECO:0000256" key="1">
    <source>
        <dbReference type="SAM" id="Phobius"/>
    </source>
</evidence>
<protein>
    <recommendedName>
        <fullName evidence="4">Invasion protein</fullName>
    </recommendedName>
</protein>
<gene>
    <name evidence="2" type="ORF">XM47_07895</name>
</gene>
<dbReference type="RefSeq" id="WP_048691414.1">
    <property type="nucleotide sequence ID" value="NZ_KQ130487.1"/>
</dbReference>
<dbReference type="AlphaFoldDB" id="A0A0J8JM11"/>
<dbReference type="PATRIC" id="fig|1513271.3.peg.1612"/>
<dbReference type="Pfam" id="PF04247">
    <property type="entry name" value="SirB"/>
    <property type="match status" value="1"/>
</dbReference>
<evidence type="ECO:0000313" key="3">
    <source>
        <dbReference type="Proteomes" id="UP000037600"/>
    </source>
</evidence>
<proteinExistence type="predicted"/>
<evidence type="ECO:0000313" key="2">
    <source>
        <dbReference type="EMBL" id="KMT65611.1"/>
    </source>
</evidence>
<feature type="transmembrane region" description="Helical" evidence="1">
    <location>
        <begin position="39"/>
        <end position="61"/>
    </location>
</feature>